<proteinExistence type="predicted"/>
<reference evidence="1" key="1">
    <citation type="submission" date="2016-05" db="EMBL/GenBank/DDBJ databases">
        <authorList>
            <person name="Lavstsen T."/>
            <person name="Jespersen J.S."/>
        </authorList>
    </citation>
    <scope>NUCLEOTIDE SEQUENCE</scope>
    <source>
        <tissue evidence="1">Brain</tissue>
    </source>
</reference>
<name>A0A1A8U5J4_NOTFU</name>
<accession>A0A1A8U5J4</accession>
<protein>
    <submittedName>
        <fullName evidence="1">Uncharacterized protein</fullName>
    </submittedName>
</protein>
<sequence length="89" mass="9557">PLPRPWFGVAASPGSVLGQPSSELTQNTLASTNATIGQGRLSNLATGVHSARVSDVVQSLLITPAEGREGFRHHNKQNFQIYLYTIKSI</sequence>
<evidence type="ECO:0000313" key="1">
    <source>
        <dbReference type="EMBL" id="SBS42637.1"/>
    </source>
</evidence>
<dbReference type="AlphaFoldDB" id="A0A1A8U5J4"/>
<gene>
    <name evidence="1" type="primary">Nfu_g_1_003809</name>
</gene>
<feature type="non-terminal residue" evidence="1">
    <location>
        <position position="1"/>
    </location>
</feature>
<reference evidence="1" key="2">
    <citation type="submission" date="2016-06" db="EMBL/GenBank/DDBJ databases">
        <title>The genome of a short-lived fish provides insights into sex chromosome evolution and the genetic control of aging.</title>
        <authorList>
            <person name="Reichwald K."/>
            <person name="Felder M."/>
            <person name="Petzold A."/>
            <person name="Koch P."/>
            <person name="Groth M."/>
            <person name="Platzer M."/>
        </authorList>
    </citation>
    <scope>NUCLEOTIDE SEQUENCE</scope>
    <source>
        <tissue evidence="1">Brain</tissue>
    </source>
</reference>
<organism evidence="1">
    <name type="scientific">Nothobranchius furzeri</name>
    <name type="common">Turquoise killifish</name>
    <dbReference type="NCBI Taxonomy" id="105023"/>
    <lineage>
        <taxon>Eukaryota</taxon>
        <taxon>Metazoa</taxon>
        <taxon>Chordata</taxon>
        <taxon>Craniata</taxon>
        <taxon>Vertebrata</taxon>
        <taxon>Euteleostomi</taxon>
        <taxon>Actinopterygii</taxon>
        <taxon>Neopterygii</taxon>
        <taxon>Teleostei</taxon>
        <taxon>Neoteleostei</taxon>
        <taxon>Acanthomorphata</taxon>
        <taxon>Ovalentaria</taxon>
        <taxon>Atherinomorphae</taxon>
        <taxon>Cyprinodontiformes</taxon>
        <taxon>Nothobranchiidae</taxon>
        <taxon>Nothobranchius</taxon>
    </lineage>
</organism>
<dbReference type="EMBL" id="HAEJ01002180">
    <property type="protein sequence ID" value="SBS42637.1"/>
    <property type="molecule type" value="Transcribed_RNA"/>
</dbReference>